<evidence type="ECO:0000313" key="1">
    <source>
        <dbReference type="EMBL" id="SHM62687.1"/>
    </source>
</evidence>
<accession>A0A1M7KCY7</accession>
<protein>
    <submittedName>
        <fullName evidence="1">Uncharacterized protein</fullName>
    </submittedName>
</protein>
<dbReference type="AlphaFoldDB" id="A0A1M7KCY7"/>
<dbReference type="Proteomes" id="UP000183983">
    <property type="component" value="Unassembled WGS sequence"/>
</dbReference>
<organism evidence="1 2">
    <name type="scientific">Pseudomonas asturiensis</name>
    <dbReference type="NCBI Taxonomy" id="1190415"/>
    <lineage>
        <taxon>Bacteria</taxon>
        <taxon>Pseudomonadati</taxon>
        <taxon>Pseudomonadota</taxon>
        <taxon>Gammaproteobacteria</taxon>
        <taxon>Pseudomonadales</taxon>
        <taxon>Pseudomonadaceae</taxon>
        <taxon>Pseudomonas</taxon>
    </lineage>
</organism>
<dbReference type="EMBL" id="FRDA01000002">
    <property type="protein sequence ID" value="SHM62687.1"/>
    <property type="molecule type" value="Genomic_DNA"/>
</dbReference>
<gene>
    <name evidence="1" type="ORF">SAMN05216593_1023</name>
</gene>
<proteinExistence type="predicted"/>
<reference evidence="1 2" key="1">
    <citation type="submission" date="2016-11" db="EMBL/GenBank/DDBJ databases">
        <authorList>
            <person name="Jaros S."/>
            <person name="Januszkiewicz K."/>
            <person name="Wedrychowicz H."/>
        </authorList>
    </citation>
    <scope>NUCLEOTIDE SEQUENCE [LARGE SCALE GENOMIC DNA]</scope>
    <source>
        <strain evidence="1 2">LMG 26898</strain>
    </source>
</reference>
<sequence>MVCWSESHARYVFGLPNRATQPDRPVRSPGVVIALDDSSPIHASGRFPLTWINAPSAIRHKLRSVSPRLVAKMQNTYEIHYLVGKTKRTVTVPAPNMDSSLALKIAITHAGACAGSSLPLPALREILGLLKQWKVANVRWNKAVSFTRREVTLQHQQLVCPRLLEDTARQACTRIACLSNPEVCASNHQSESTKQVS</sequence>
<evidence type="ECO:0000313" key="2">
    <source>
        <dbReference type="Proteomes" id="UP000183983"/>
    </source>
</evidence>
<name>A0A1M7KCY7_9PSED</name>